<dbReference type="Proteomes" id="UP000322699">
    <property type="component" value="Unassembled WGS sequence"/>
</dbReference>
<comment type="caution">
    <text evidence="1">The sequence shown here is derived from an EMBL/GenBank/DDBJ whole genome shotgun (WGS) entry which is preliminary data.</text>
</comment>
<organism evidence="1 2">
    <name type="scientific">Rubripirellula obstinata</name>
    <dbReference type="NCBI Taxonomy" id="406547"/>
    <lineage>
        <taxon>Bacteria</taxon>
        <taxon>Pseudomonadati</taxon>
        <taxon>Planctomycetota</taxon>
        <taxon>Planctomycetia</taxon>
        <taxon>Pirellulales</taxon>
        <taxon>Pirellulaceae</taxon>
        <taxon>Rubripirellula</taxon>
    </lineage>
</organism>
<gene>
    <name evidence="1" type="ORF">LF1_22760</name>
</gene>
<dbReference type="EMBL" id="VRLW01000001">
    <property type="protein sequence ID" value="KAA1259739.1"/>
    <property type="molecule type" value="Genomic_DNA"/>
</dbReference>
<name>A0A5B1CJ34_9BACT</name>
<proteinExistence type="predicted"/>
<dbReference type="AlphaFoldDB" id="A0A5B1CJ34"/>
<sequence>MSLWLHSAYEDYEHGKPTGANEKRPSGLGLGVVSFWFVDRELCTLGRGHREQFVRSHHDAFVDREQRAVFLVGQVVHDVQHRFF</sequence>
<evidence type="ECO:0000313" key="2">
    <source>
        <dbReference type="Proteomes" id="UP000322699"/>
    </source>
</evidence>
<accession>A0A5B1CJ34</accession>
<protein>
    <submittedName>
        <fullName evidence="1">Uncharacterized protein</fullName>
    </submittedName>
</protein>
<reference evidence="1 2" key="1">
    <citation type="submission" date="2019-08" db="EMBL/GenBank/DDBJ databases">
        <title>Deep-cultivation of Planctomycetes and their phenomic and genomic characterization uncovers novel biology.</title>
        <authorList>
            <person name="Wiegand S."/>
            <person name="Jogler M."/>
            <person name="Boedeker C."/>
            <person name="Pinto D."/>
            <person name="Vollmers J."/>
            <person name="Rivas-Marin E."/>
            <person name="Kohn T."/>
            <person name="Peeters S.H."/>
            <person name="Heuer A."/>
            <person name="Rast P."/>
            <person name="Oberbeckmann S."/>
            <person name="Bunk B."/>
            <person name="Jeske O."/>
            <person name="Meyerdierks A."/>
            <person name="Storesund J.E."/>
            <person name="Kallscheuer N."/>
            <person name="Luecker S."/>
            <person name="Lage O.M."/>
            <person name="Pohl T."/>
            <person name="Merkel B.J."/>
            <person name="Hornburger P."/>
            <person name="Mueller R.-W."/>
            <person name="Bruemmer F."/>
            <person name="Labrenz M."/>
            <person name="Spormann A.M."/>
            <person name="Op Den Camp H."/>
            <person name="Overmann J."/>
            <person name="Amann R."/>
            <person name="Jetten M.S.M."/>
            <person name="Mascher T."/>
            <person name="Medema M.H."/>
            <person name="Devos D.P."/>
            <person name="Kaster A.-K."/>
            <person name="Ovreas L."/>
            <person name="Rohde M."/>
            <person name="Galperin M.Y."/>
            <person name="Jogler C."/>
        </authorList>
    </citation>
    <scope>NUCLEOTIDE SEQUENCE [LARGE SCALE GENOMIC DNA]</scope>
    <source>
        <strain evidence="1 2">LF1</strain>
    </source>
</reference>
<keyword evidence="2" id="KW-1185">Reference proteome</keyword>
<evidence type="ECO:0000313" key="1">
    <source>
        <dbReference type="EMBL" id="KAA1259739.1"/>
    </source>
</evidence>